<organism evidence="2 3">
    <name type="scientific">Rhodocollybia butyracea</name>
    <dbReference type="NCBI Taxonomy" id="206335"/>
    <lineage>
        <taxon>Eukaryota</taxon>
        <taxon>Fungi</taxon>
        <taxon>Dikarya</taxon>
        <taxon>Basidiomycota</taxon>
        <taxon>Agaricomycotina</taxon>
        <taxon>Agaricomycetes</taxon>
        <taxon>Agaricomycetidae</taxon>
        <taxon>Agaricales</taxon>
        <taxon>Marasmiineae</taxon>
        <taxon>Omphalotaceae</taxon>
        <taxon>Rhodocollybia</taxon>
    </lineage>
</organism>
<proteinExistence type="predicted"/>
<keyword evidence="3" id="KW-1185">Reference proteome</keyword>
<feature type="compositionally biased region" description="Polar residues" evidence="1">
    <location>
        <begin position="346"/>
        <end position="366"/>
    </location>
</feature>
<gene>
    <name evidence="2" type="ORF">BDP27DRAFT_1317428</name>
</gene>
<sequence length="449" mass="49162">MEAVTSASAADSAGISRSTSVWPPPNSDPITANIDWSRLNTTLDVAGRAGERAGETQPMSEDPSTSTRAQDTPENSQSAPNSTLQSYNLFCATCHPSVKERHTYFMPSRTPDPDLFPLGGSDTLLHTRAISTDRRVWLAKSRGIQRSVVPLEEQYFVHRQVDGLQVNIHRPCECMRQGIGCSTCGSPLGTRTTFCSTASISASRSRTMQDLEHLRARGYHLTFVSPSLVPEPTSNYHLDQMLSPSEAQILTYAPETRSLYEIDNMYPQHMKARAIPNVNSTSVYMFFADAVISTPAVVLSLPLNDPPTGNWPPMAVEPTSFIPEDRWPSSSPSPEGELPVPPRSPNQPSVISRSADSSPPGSQLSASPRLAQQLAAIDDFSATSVEDDDDDYDYVGMPPLEDVTDSEDDNSERELRHERLIRALPPGTVILTIPNESSIYSAVTNYHNT</sequence>
<name>A0A9P5UDF3_9AGAR</name>
<dbReference type="Proteomes" id="UP000772434">
    <property type="component" value="Unassembled WGS sequence"/>
</dbReference>
<feature type="compositionally biased region" description="Polar residues" evidence="1">
    <location>
        <begin position="1"/>
        <end position="21"/>
    </location>
</feature>
<feature type="region of interest" description="Disordered" evidence="1">
    <location>
        <begin position="310"/>
        <end position="368"/>
    </location>
</feature>
<accession>A0A9P5UDF3</accession>
<evidence type="ECO:0000313" key="3">
    <source>
        <dbReference type="Proteomes" id="UP000772434"/>
    </source>
</evidence>
<dbReference type="EMBL" id="JADNRY010000014">
    <property type="protein sequence ID" value="KAF9074178.1"/>
    <property type="molecule type" value="Genomic_DNA"/>
</dbReference>
<feature type="region of interest" description="Disordered" evidence="1">
    <location>
        <begin position="1"/>
        <end position="82"/>
    </location>
</feature>
<dbReference type="OrthoDB" id="3270840at2759"/>
<evidence type="ECO:0000313" key="2">
    <source>
        <dbReference type="EMBL" id="KAF9074178.1"/>
    </source>
</evidence>
<dbReference type="AlphaFoldDB" id="A0A9P5UDF3"/>
<evidence type="ECO:0000256" key="1">
    <source>
        <dbReference type="SAM" id="MobiDB-lite"/>
    </source>
</evidence>
<reference evidence="2" key="1">
    <citation type="submission" date="2020-11" db="EMBL/GenBank/DDBJ databases">
        <authorList>
            <consortium name="DOE Joint Genome Institute"/>
            <person name="Ahrendt S."/>
            <person name="Riley R."/>
            <person name="Andreopoulos W."/>
            <person name="Labutti K."/>
            <person name="Pangilinan J."/>
            <person name="Ruiz-Duenas F.J."/>
            <person name="Barrasa J.M."/>
            <person name="Sanchez-Garcia M."/>
            <person name="Camarero S."/>
            <person name="Miyauchi S."/>
            <person name="Serrano A."/>
            <person name="Linde D."/>
            <person name="Babiker R."/>
            <person name="Drula E."/>
            <person name="Ayuso-Fernandez I."/>
            <person name="Pacheco R."/>
            <person name="Padilla G."/>
            <person name="Ferreira P."/>
            <person name="Barriuso J."/>
            <person name="Kellner H."/>
            <person name="Castanera R."/>
            <person name="Alfaro M."/>
            <person name="Ramirez L."/>
            <person name="Pisabarro A.G."/>
            <person name="Kuo A."/>
            <person name="Tritt A."/>
            <person name="Lipzen A."/>
            <person name="He G."/>
            <person name="Yan M."/>
            <person name="Ng V."/>
            <person name="Cullen D."/>
            <person name="Martin F."/>
            <person name="Rosso M.-N."/>
            <person name="Henrissat B."/>
            <person name="Hibbett D."/>
            <person name="Martinez A.T."/>
            <person name="Grigoriev I.V."/>
        </authorList>
    </citation>
    <scope>NUCLEOTIDE SEQUENCE</scope>
    <source>
        <strain evidence="2">AH 40177</strain>
    </source>
</reference>
<protein>
    <submittedName>
        <fullName evidence="2">Uncharacterized protein</fullName>
    </submittedName>
</protein>
<feature type="compositionally biased region" description="Polar residues" evidence="1">
    <location>
        <begin position="57"/>
        <end position="82"/>
    </location>
</feature>
<feature type="compositionally biased region" description="Low complexity" evidence="1">
    <location>
        <begin position="328"/>
        <end position="338"/>
    </location>
</feature>
<comment type="caution">
    <text evidence="2">The sequence shown here is derived from an EMBL/GenBank/DDBJ whole genome shotgun (WGS) entry which is preliminary data.</text>
</comment>